<dbReference type="PANTHER" id="PTHR42743">
    <property type="entry name" value="AMINO-ACID AMINOTRANSFERASE"/>
    <property type="match status" value="1"/>
</dbReference>
<accession>A0ABW0WXD9</accession>
<name>A0ABW0WXD9_9ACTN</name>
<sequence length="257" mass="27854">MAELNGTPIALDSLQALALTNYGHFTSMRVEHGRVRGLALHMARLARDCQAVFDTELDLDRVRELARRLSPTDGAGVVRVTIFDPALDLGHVGSDAQPHVLVTTRPAGPLPLPPMRVQSAVYTRDMPSVKSVGLFGSLRHRRTAQRAGFDDALFVDTESVISEGGTWNVGFVKDGEVTWPDADCLVGTTMELLREAHPSTTRTVRLADVAGFDAAFATNIGIGVRAIGAIDEHTLPSSHPVIEQLRKEYDELPGDLL</sequence>
<dbReference type="PANTHER" id="PTHR42743:SF2">
    <property type="entry name" value="AMINODEOXYCHORISMATE LYASE"/>
    <property type="match status" value="1"/>
</dbReference>
<dbReference type="InterPro" id="IPR001544">
    <property type="entry name" value="Aminotrans_IV"/>
</dbReference>
<dbReference type="GO" id="GO:0008483">
    <property type="term" value="F:transaminase activity"/>
    <property type="evidence" value="ECO:0007669"/>
    <property type="project" value="UniProtKB-KW"/>
</dbReference>
<comment type="similarity">
    <text evidence="1">Belongs to the class-IV pyridoxal-phosphate-dependent aminotransferase family.</text>
</comment>
<dbReference type="InterPro" id="IPR036038">
    <property type="entry name" value="Aminotransferase-like"/>
</dbReference>
<dbReference type="InterPro" id="IPR043132">
    <property type="entry name" value="BCAT-like_C"/>
</dbReference>
<dbReference type="NCBIfam" id="NF006734">
    <property type="entry name" value="PRK09266.1"/>
    <property type="match status" value="1"/>
</dbReference>
<dbReference type="Pfam" id="PF01063">
    <property type="entry name" value="Aminotran_4"/>
    <property type="match status" value="1"/>
</dbReference>
<dbReference type="Proteomes" id="UP001595975">
    <property type="component" value="Unassembled WGS sequence"/>
</dbReference>
<keyword evidence="2" id="KW-0032">Aminotransferase</keyword>
<evidence type="ECO:0000313" key="2">
    <source>
        <dbReference type="EMBL" id="MFC5662938.1"/>
    </source>
</evidence>
<dbReference type="InterPro" id="IPR043131">
    <property type="entry name" value="BCAT-like_N"/>
</dbReference>
<dbReference type="RefSeq" id="WP_380224577.1">
    <property type="nucleotide sequence ID" value="NZ_JBHSOF010000007.1"/>
</dbReference>
<dbReference type="Gene3D" id="3.30.470.10">
    <property type="match status" value="1"/>
</dbReference>
<comment type="caution">
    <text evidence="2">The sequence shown here is derived from an EMBL/GenBank/DDBJ whole genome shotgun (WGS) entry which is preliminary data.</text>
</comment>
<dbReference type="InterPro" id="IPR050571">
    <property type="entry name" value="Class-IV_PLP-Dep_Aminotrnsfr"/>
</dbReference>
<keyword evidence="2" id="KW-0808">Transferase</keyword>
<protein>
    <submittedName>
        <fullName evidence="2">Aminotransferase class IV family protein</fullName>
    </submittedName>
</protein>
<evidence type="ECO:0000256" key="1">
    <source>
        <dbReference type="ARBA" id="ARBA00009320"/>
    </source>
</evidence>
<keyword evidence="3" id="KW-1185">Reference proteome</keyword>
<organism evidence="2 3">
    <name type="scientific">Kitasatospora misakiensis</name>
    <dbReference type="NCBI Taxonomy" id="67330"/>
    <lineage>
        <taxon>Bacteria</taxon>
        <taxon>Bacillati</taxon>
        <taxon>Actinomycetota</taxon>
        <taxon>Actinomycetes</taxon>
        <taxon>Kitasatosporales</taxon>
        <taxon>Streptomycetaceae</taxon>
        <taxon>Kitasatospora</taxon>
    </lineage>
</organism>
<proteinExistence type="inferred from homology"/>
<gene>
    <name evidence="2" type="ORF">ACFP3U_08060</name>
</gene>
<dbReference type="EMBL" id="JBHSOF010000007">
    <property type="protein sequence ID" value="MFC5662938.1"/>
    <property type="molecule type" value="Genomic_DNA"/>
</dbReference>
<evidence type="ECO:0000313" key="3">
    <source>
        <dbReference type="Proteomes" id="UP001595975"/>
    </source>
</evidence>
<dbReference type="SUPFAM" id="SSF56752">
    <property type="entry name" value="D-aminoacid aminotransferase-like PLP-dependent enzymes"/>
    <property type="match status" value="1"/>
</dbReference>
<reference evidence="3" key="1">
    <citation type="journal article" date="2019" name="Int. J. Syst. Evol. Microbiol.">
        <title>The Global Catalogue of Microorganisms (GCM) 10K type strain sequencing project: providing services to taxonomists for standard genome sequencing and annotation.</title>
        <authorList>
            <consortium name="The Broad Institute Genomics Platform"/>
            <consortium name="The Broad Institute Genome Sequencing Center for Infectious Disease"/>
            <person name="Wu L."/>
            <person name="Ma J."/>
        </authorList>
    </citation>
    <scope>NUCLEOTIDE SEQUENCE [LARGE SCALE GENOMIC DNA]</scope>
    <source>
        <strain evidence="3">CGMCC 4.1437</strain>
    </source>
</reference>
<dbReference type="Gene3D" id="3.20.10.10">
    <property type="entry name" value="D-amino Acid Aminotransferase, subunit A, domain 2"/>
    <property type="match status" value="1"/>
</dbReference>